<dbReference type="AlphaFoldDB" id="A0A8X6SML9"/>
<reference evidence="2" key="1">
    <citation type="submission" date="2020-08" db="EMBL/GenBank/DDBJ databases">
        <title>Multicomponent nature underlies the extraordinary mechanical properties of spider dragline silk.</title>
        <authorList>
            <person name="Kono N."/>
            <person name="Nakamura H."/>
            <person name="Mori M."/>
            <person name="Yoshida Y."/>
            <person name="Ohtoshi R."/>
            <person name="Malay A.D."/>
            <person name="Moran D.A.P."/>
            <person name="Tomita M."/>
            <person name="Numata K."/>
            <person name="Arakawa K."/>
        </authorList>
    </citation>
    <scope>NUCLEOTIDE SEQUENCE</scope>
</reference>
<protein>
    <submittedName>
        <fullName evidence="2">Uncharacterized protein</fullName>
    </submittedName>
</protein>
<feature type="compositionally biased region" description="Acidic residues" evidence="1">
    <location>
        <begin position="24"/>
        <end position="40"/>
    </location>
</feature>
<name>A0A8X6SML9_TRICX</name>
<keyword evidence="3" id="KW-1185">Reference proteome</keyword>
<feature type="region of interest" description="Disordered" evidence="1">
    <location>
        <begin position="24"/>
        <end position="44"/>
    </location>
</feature>
<evidence type="ECO:0000313" key="3">
    <source>
        <dbReference type="Proteomes" id="UP000887159"/>
    </source>
</evidence>
<evidence type="ECO:0000313" key="2">
    <source>
        <dbReference type="EMBL" id="GFY16547.1"/>
    </source>
</evidence>
<comment type="caution">
    <text evidence="2">The sequence shown here is derived from an EMBL/GenBank/DDBJ whole genome shotgun (WGS) entry which is preliminary data.</text>
</comment>
<accession>A0A8X6SML9</accession>
<dbReference type="Proteomes" id="UP000887159">
    <property type="component" value="Unassembled WGS sequence"/>
</dbReference>
<dbReference type="EMBL" id="BMAU01021339">
    <property type="protein sequence ID" value="GFY16547.1"/>
    <property type="molecule type" value="Genomic_DNA"/>
</dbReference>
<sequence>MAYDAEDWGFQILNNDEIVTSVQEESDFVDDETDEDEDNNNESSKVHQMLTRFLHWRQLWSGTNNNQSAVLLNYCCSRESKTLQRKNEGVQCTPLPRHPFTRWSGVEVRCMTDCHGWLGCSPIFGRDDFFQHLWPYIGNNTANVVFQMVKRLWLIRIDQ</sequence>
<organism evidence="2 3">
    <name type="scientific">Trichonephila clavipes</name>
    <name type="common">Golden silk orbweaver</name>
    <name type="synonym">Nephila clavipes</name>
    <dbReference type="NCBI Taxonomy" id="2585209"/>
    <lineage>
        <taxon>Eukaryota</taxon>
        <taxon>Metazoa</taxon>
        <taxon>Ecdysozoa</taxon>
        <taxon>Arthropoda</taxon>
        <taxon>Chelicerata</taxon>
        <taxon>Arachnida</taxon>
        <taxon>Araneae</taxon>
        <taxon>Araneomorphae</taxon>
        <taxon>Entelegynae</taxon>
        <taxon>Araneoidea</taxon>
        <taxon>Nephilidae</taxon>
        <taxon>Trichonephila</taxon>
    </lineage>
</organism>
<proteinExistence type="predicted"/>
<evidence type="ECO:0000256" key="1">
    <source>
        <dbReference type="SAM" id="MobiDB-lite"/>
    </source>
</evidence>
<gene>
    <name evidence="2" type="ORF">TNCV_735741</name>
</gene>